<comment type="subcellular location">
    <subcellularLocation>
        <location evidence="4">Endoplasmic reticulum membrane</location>
        <topology evidence="4">Peripheral membrane protein</topology>
    </subcellularLocation>
    <subcellularLocation>
        <location evidence="3">Microsome membrane</location>
        <topology evidence="3">Peripheral membrane protein</topology>
    </subcellularLocation>
</comment>
<evidence type="ECO:0000256" key="8">
    <source>
        <dbReference type="ARBA" id="ARBA00022824"/>
    </source>
</evidence>
<feature type="transmembrane region" description="Helical" evidence="16">
    <location>
        <begin position="111"/>
        <end position="132"/>
    </location>
</feature>
<evidence type="ECO:0000256" key="6">
    <source>
        <dbReference type="ARBA" id="ARBA00022617"/>
    </source>
</evidence>
<dbReference type="Proteomes" id="UP000668214">
    <property type="component" value="Unassembled WGS sequence"/>
</dbReference>
<dbReference type="GO" id="GO:0005789">
    <property type="term" value="C:endoplasmic reticulum membrane"/>
    <property type="evidence" value="ECO:0007669"/>
    <property type="project" value="UniProtKB-SubCell"/>
</dbReference>
<dbReference type="InterPro" id="IPR036396">
    <property type="entry name" value="Cyt_P450_sf"/>
</dbReference>
<dbReference type="AlphaFoldDB" id="A0A836F2U4"/>
<gene>
    <name evidence="17" type="primary">Cyp4c1_6</name>
    <name evidence="17" type="ORF">G6Z78_0002684</name>
</gene>
<evidence type="ECO:0000256" key="13">
    <source>
        <dbReference type="ARBA" id="ARBA00023136"/>
    </source>
</evidence>
<dbReference type="InterPro" id="IPR017972">
    <property type="entry name" value="Cyt_P450_CS"/>
</dbReference>
<comment type="cofactor">
    <cofactor evidence="1 14">
        <name>heme</name>
        <dbReference type="ChEBI" id="CHEBI:30413"/>
    </cofactor>
</comment>
<dbReference type="PANTHER" id="PTHR24291:SF189">
    <property type="entry name" value="CYTOCHROME P450 4C3-RELATED"/>
    <property type="match status" value="1"/>
</dbReference>
<dbReference type="PROSITE" id="PS00086">
    <property type="entry name" value="CYTOCHROME_P450"/>
    <property type="match status" value="1"/>
</dbReference>
<keyword evidence="13 16" id="KW-0472">Membrane</keyword>
<sequence>MLLIIIVLSLICVVISYFVQDYRLFSSRTVKSLSGPIRLPYIGSTYHFLQRNSEDFLNVCIKFAETYPSPFRIWIGPKLIIAIYEPNQIKIILQNRHCLNKSLVYKCLEPIFGMGLAYYFLFYYFVTILNLASIWTENRKMIAPAFGMIPMKEYFDIFVRESLIFTEDLEKIAQSGNEIEYTMMGVKTKMNLIDKWLKTATSVRQIWRYRFQNVFLVPDIIFNLTSLGCKQKECYNSNYSVIEKIIQQRKNESSTMSFNDTRFCDILMHSLSNGKFTQKDMMDNIVTMLGASSDTTATTMNFVIIMLANFKEIQEKAYEELLEIYGTETPKFAPVKYEDLQHMHYLECIIKETLRLFPTIPMIGRELTEDLKMGEYVLPKGADVFIMFIQMHRNEKYWPNPMMFNPDRFLPEKRNCMPYYYMPFSDGPRNCMGSKYAMMSMKVILATLIRTFVFKLNQSIEIDKIKLNSDIVLSIAEPIKIRIEKRVSK</sequence>
<evidence type="ECO:0000256" key="1">
    <source>
        <dbReference type="ARBA" id="ARBA00001971"/>
    </source>
</evidence>
<keyword evidence="8" id="KW-0256">Endoplasmic reticulum</keyword>
<protein>
    <submittedName>
        <fullName evidence="17">CP4C1 protein</fullName>
    </submittedName>
</protein>
<dbReference type="InterPro" id="IPR050196">
    <property type="entry name" value="Cytochrome_P450_Monoox"/>
</dbReference>
<evidence type="ECO:0000256" key="2">
    <source>
        <dbReference type="ARBA" id="ARBA00003690"/>
    </source>
</evidence>
<evidence type="ECO:0000256" key="10">
    <source>
        <dbReference type="ARBA" id="ARBA00023002"/>
    </source>
</evidence>
<keyword evidence="11 14" id="KW-0408">Iron</keyword>
<evidence type="ECO:0000256" key="4">
    <source>
        <dbReference type="ARBA" id="ARBA00004406"/>
    </source>
</evidence>
<proteinExistence type="inferred from homology"/>
<dbReference type="GO" id="GO:0016705">
    <property type="term" value="F:oxidoreductase activity, acting on paired donors, with incorporation or reduction of molecular oxygen"/>
    <property type="evidence" value="ECO:0007669"/>
    <property type="project" value="InterPro"/>
</dbReference>
<dbReference type="Gene3D" id="1.10.630.10">
    <property type="entry name" value="Cytochrome P450"/>
    <property type="match status" value="1"/>
</dbReference>
<keyword evidence="18" id="KW-1185">Reference proteome</keyword>
<evidence type="ECO:0000256" key="5">
    <source>
        <dbReference type="ARBA" id="ARBA00010617"/>
    </source>
</evidence>
<dbReference type="GO" id="GO:0005506">
    <property type="term" value="F:iron ion binding"/>
    <property type="evidence" value="ECO:0007669"/>
    <property type="project" value="InterPro"/>
</dbReference>
<keyword evidence="10 15" id="KW-0560">Oxidoreductase</keyword>
<feature type="non-terminal residue" evidence="17">
    <location>
        <position position="489"/>
    </location>
</feature>
<comment type="similarity">
    <text evidence="5 15">Belongs to the cytochrome P450 family.</text>
</comment>
<keyword evidence="16" id="KW-1133">Transmembrane helix</keyword>
<feature type="binding site" description="axial binding residue" evidence="14">
    <location>
        <position position="431"/>
    </location>
    <ligand>
        <name>heme</name>
        <dbReference type="ChEBI" id="CHEBI:30413"/>
    </ligand>
    <ligandPart>
        <name>Fe</name>
        <dbReference type="ChEBI" id="CHEBI:18248"/>
    </ligandPart>
</feature>
<evidence type="ECO:0000256" key="7">
    <source>
        <dbReference type="ARBA" id="ARBA00022723"/>
    </source>
</evidence>
<evidence type="ECO:0000256" key="12">
    <source>
        <dbReference type="ARBA" id="ARBA00023033"/>
    </source>
</evidence>
<keyword evidence="16" id="KW-0812">Transmembrane</keyword>
<keyword evidence="6 14" id="KW-0349">Heme</keyword>
<evidence type="ECO:0000256" key="15">
    <source>
        <dbReference type="RuleBase" id="RU000461"/>
    </source>
</evidence>
<dbReference type="GO" id="GO:0020037">
    <property type="term" value="F:heme binding"/>
    <property type="evidence" value="ECO:0007669"/>
    <property type="project" value="InterPro"/>
</dbReference>
<evidence type="ECO:0000256" key="9">
    <source>
        <dbReference type="ARBA" id="ARBA00022848"/>
    </source>
</evidence>
<dbReference type="InterPro" id="IPR001128">
    <property type="entry name" value="Cyt_P450"/>
</dbReference>
<evidence type="ECO:0000313" key="18">
    <source>
        <dbReference type="Proteomes" id="UP000668214"/>
    </source>
</evidence>
<dbReference type="GO" id="GO:0004497">
    <property type="term" value="F:monooxygenase activity"/>
    <property type="evidence" value="ECO:0007669"/>
    <property type="project" value="UniProtKB-KW"/>
</dbReference>
<evidence type="ECO:0000313" key="17">
    <source>
        <dbReference type="EMBL" id="KAG5311952.1"/>
    </source>
</evidence>
<evidence type="ECO:0000256" key="16">
    <source>
        <dbReference type="SAM" id="Phobius"/>
    </source>
</evidence>
<keyword evidence="12 15" id="KW-0503">Monooxygenase</keyword>
<dbReference type="InterPro" id="IPR002401">
    <property type="entry name" value="Cyt_P450_E_grp-I"/>
</dbReference>
<comment type="function">
    <text evidence="2">May be involved in the metabolism of insect hormones and in the breakdown of synthetic insecticides.</text>
</comment>
<dbReference type="EMBL" id="JAANIA010002593">
    <property type="protein sequence ID" value="KAG5311952.1"/>
    <property type="molecule type" value="Genomic_DNA"/>
</dbReference>
<feature type="non-terminal residue" evidence="17">
    <location>
        <position position="1"/>
    </location>
</feature>
<dbReference type="Pfam" id="PF00067">
    <property type="entry name" value="p450"/>
    <property type="match status" value="1"/>
</dbReference>
<dbReference type="PANTHER" id="PTHR24291">
    <property type="entry name" value="CYTOCHROME P450 FAMILY 4"/>
    <property type="match status" value="1"/>
</dbReference>
<comment type="caution">
    <text evidence="17">The sequence shown here is derived from an EMBL/GenBank/DDBJ whole genome shotgun (WGS) entry which is preliminary data.</text>
</comment>
<evidence type="ECO:0000256" key="14">
    <source>
        <dbReference type="PIRSR" id="PIRSR602401-1"/>
    </source>
</evidence>
<organism evidence="17 18">
    <name type="scientific">Pseudoatta argentina</name>
    <dbReference type="NCBI Taxonomy" id="621737"/>
    <lineage>
        <taxon>Eukaryota</taxon>
        <taxon>Metazoa</taxon>
        <taxon>Ecdysozoa</taxon>
        <taxon>Arthropoda</taxon>
        <taxon>Hexapoda</taxon>
        <taxon>Insecta</taxon>
        <taxon>Pterygota</taxon>
        <taxon>Neoptera</taxon>
        <taxon>Endopterygota</taxon>
        <taxon>Hymenoptera</taxon>
        <taxon>Apocrita</taxon>
        <taxon>Aculeata</taxon>
        <taxon>Formicoidea</taxon>
        <taxon>Formicidae</taxon>
        <taxon>Myrmicinae</taxon>
        <taxon>Pseudoatta</taxon>
    </lineage>
</organism>
<name>A0A836F2U4_9HYME</name>
<keyword evidence="9" id="KW-0492">Microsome</keyword>
<keyword evidence="7 14" id="KW-0479">Metal-binding</keyword>
<reference evidence="17" key="1">
    <citation type="submission" date="2020-02" db="EMBL/GenBank/DDBJ databases">
        <title>Relaxed selection underlies rapid genomic changes in the transitions from sociality to social parasitism in ants.</title>
        <authorList>
            <person name="Bi X."/>
        </authorList>
    </citation>
    <scope>NUCLEOTIDE SEQUENCE</scope>
    <source>
        <strain evidence="17">BGI-DK2014c</strain>
        <tissue evidence="17">Whole body</tissue>
    </source>
</reference>
<evidence type="ECO:0000256" key="11">
    <source>
        <dbReference type="ARBA" id="ARBA00023004"/>
    </source>
</evidence>
<evidence type="ECO:0000256" key="3">
    <source>
        <dbReference type="ARBA" id="ARBA00004174"/>
    </source>
</evidence>
<dbReference type="SUPFAM" id="SSF48264">
    <property type="entry name" value="Cytochrome P450"/>
    <property type="match status" value="1"/>
</dbReference>
<accession>A0A836F2U4</accession>
<dbReference type="PRINTS" id="PR00385">
    <property type="entry name" value="P450"/>
</dbReference>
<dbReference type="PRINTS" id="PR00463">
    <property type="entry name" value="EP450I"/>
</dbReference>